<proteinExistence type="predicted"/>
<name>A0A1G7G086_9RHOB</name>
<protein>
    <submittedName>
        <fullName evidence="2">3-oxoadipate enol-lactonase</fullName>
    </submittedName>
</protein>
<gene>
    <name evidence="2" type="ORF">SAMN04488105_10829</name>
</gene>
<dbReference type="Gene3D" id="3.40.50.1820">
    <property type="entry name" value="alpha/beta hydrolase"/>
    <property type="match status" value="1"/>
</dbReference>
<feature type="domain" description="AB hydrolase-1" evidence="1">
    <location>
        <begin position="40"/>
        <end position="252"/>
    </location>
</feature>
<dbReference type="PANTHER" id="PTHR43194:SF2">
    <property type="entry name" value="PEROXISOMAL MEMBRANE PROTEIN LPX1"/>
    <property type="match status" value="1"/>
</dbReference>
<sequence>MTDHTIPLPDGGTLHARIEGPDGAPWVVFSNSVMTDLTVWDAQAAALSGDYRVLRYDQRGHGRSSVFEGAMDFDGYGADLLALLLACGVRDCVFVGLSMGAPTGLAAFAARPDLFAGFVVADGVSKSAPGREAFWTERRDTARAEGMDRIARETAARWMPGVAAEDPRVTALVEMIAATPVEGFAAATHALQSYDHSAALAGLTVPFLGIAGEKDGAMPEAIRKQFGSLPRASFAEIPGAGHVPNFQTPDAFTTALRTFLDVHAPAKTKETR</sequence>
<keyword evidence="3" id="KW-1185">Reference proteome</keyword>
<evidence type="ECO:0000313" key="2">
    <source>
        <dbReference type="EMBL" id="SDE81566.1"/>
    </source>
</evidence>
<dbReference type="RefSeq" id="WP_089959781.1">
    <property type="nucleotide sequence ID" value="NZ_FNAV01000008.1"/>
</dbReference>
<reference evidence="3" key="1">
    <citation type="submission" date="2016-10" db="EMBL/GenBank/DDBJ databases">
        <authorList>
            <person name="Varghese N."/>
            <person name="Submissions S."/>
        </authorList>
    </citation>
    <scope>NUCLEOTIDE SEQUENCE [LARGE SCALE GENOMIC DNA]</scope>
    <source>
        <strain evidence="3">DSM 10146</strain>
    </source>
</reference>
<dbReference type="EMBL" id="FNAV01000008">
    <property type="protein sequence ID" value="SDE81566.1"/>
    <property type="molecule type" value="Genomic_DNA"/>
</dbReference>
<organism evidence="2 3">
    <name type="scientific">Salipiger thiooxidans</name>
    <dbReference type="NCBI Taxonomy" id="282683"/>
    <lineage>
        <taxon>Bacteria</taxon>
        <taxon>Pseudomonadati</taxon>
        <taxon>Pseudomonadota</taxon>
        <taxon>Alphaproteobacteria</taxon>
        <taxon>Rhodobacterales</taxon>
        <taxon>Roseobacteraceae</taxon>
        <taxon>Salipiger</taxon>
    </lineage>
</organism>
<dbReference type="InterPro" id="IPR000073">
    <property type="entry name" value="AB_hydrolase_1"/>
</dbReference>
<dbReference type="AlphaFoldDB" id="A0A1G7G086"/>
<evidence type="ECO:0000259" key="1">
    <source>
        <dbReference type="Pfam" id="PF12697"/>
    </source>
</evidence>
<dbReference type="Pfam" id="PF12697">
    <property type="entry name" value="Abhydrolase_6"/>
    <property type="match status" value="1"/>
</dbReference>
<dbReference type="InterPro" id="IPR050228">
    <property type="entry name" value="Carboxylesterase_BioH"/>
</dbReference>
<evidence type="ECO:0000313" key="3">
    <source>
        <dbReference type="Proteomes" id="UP000198994"/>
    </source>
</evidence>
<dbReference type="SUPFAM" id="SSF53474">
    <property type="entry name" value="alpha/beta-Hydrolases"/>
    <property type="match status" value="1"/>
</dbReference>
<dbReference type="Proteomes" id="UP000198994">
    <property type="component" value="Unassembled WGS sequence"/>
</dbReference>
<dbReference type="OrthoDB" id="9793083at2"/>
<dbReference type="STRING" id="282683.SAMN04488105_10829"/>
<accession>A0A1G7G086</accession>
<dbReference type="InterPro" id="IPR029058">
    <property type="entry name" value="AB_hydrolase_fold"/>
</dbReference>
<dbReference type="PANTHER" id="PTHR43194">
    <property type="entry name" value="HYDROLASE ALPHA/BETA FOLD FAMILY"/>
    <property type="match status" value="1"/>
</dbReference>